<feature type="transmembrane region" description="Helical" evidence="1">
    <location>
        <begin position="12"/>
        <end position="30"/>
    </location>
</feature>
<protein>
    <submittedName>
        <fullName evidence="2">Uncharacterized protein</fullName>
    </submittedName>
</protein>
<keyword evidence="1" id="KW-1133">Transmembrane helix</keyword>
<accession>A0A6M3XG86</accession>
<reference evidence="2" key="1">
    <citation type="submission" date="2020-03" db="EMBL/GenBank/DDBJ databases">
        <title>The deep terrestrial virosphere.</title>
        <authorList>
            <person name="Holmfeldt K."/>
            <person name="Nilsson E."/>
            <person name="Simone D."/>
            <person name="Lopez-Fernandez M."/>
            <person name="Wu X."/>
            <person name="de Brujin I."/>
            <person name="Lundin D."/>
            <person name="Andersson A."/>
            <person name="Bertilsson S."/>
            <person name="Dopson M."/>
        </authorList>
    </citation>
    <scope>NUCLEOTIDE SEQUENCE</scope>
    <source>
        <strain evidence="2">TM448B00837</strain>
    </source>
</reference>
<proteinExistence type="predicted"/>
<gene>
    <name evidence="2" type="ORF">TM448B00837_0003</name>
</gene>
<keyword evidence="1" id="KW-0812">Transmembrane</keyword>
<sequence>MNGRNNSMTRSILVGILILVTVGWIGWVSVSTITASKERIVANQERILASKEREILRENIGEIKDGVKRLTDYFMISPDVMRDNLTRKHGR</sequence>
<keyword evidence="1" id="KW-0472">Membrane</keyword>
<organism evidence="2">
    <name type="scientific">viral metagenome</name>
    <dbReference type="NCBI Taxonomy" id="1070528"/>
    <lineage>
        <taxon>unclassified sequences</taxon>
        <taxon>metagenomes</taxon>
        <taxon>organismal metagenomes</taxon>
    </lineage>
</organism>
<evidence type="ECO:0000256" key="1">
    <source>
        <dbReference type="SAM" id="Phobius"/>
    </source>
</evidence>
<dbReference type="AlphaFoldDB" id="A0A6M3XG86"/>
<evidence type="ECO:0000313" key="2">
    <source>
        <dbReference type="EMBL" id="QJH96801.1"/>
    </source>
</evidence>
<name>A0A6M3XG86_9ZZZZ</name>
<dbReference type="EMBL" id="MT144663">
    <property type="protein sequence ID" value="QJH96801.1"/>
    <property type="molecule type" value="Genomic_DNA"/>
</dbReference>